<proteinExistence type="predicted"/>
<comment type="caution">
    <text evidence="1">The sequence shown here is derived from an EMBL/GenBank/DDBJ whole genome shotgun (WGS) entry which is preliminary data.</text>
</comment>
<dbReference type="EMBL" id="JBJUIK010000013">
    <property type="protein sequence ID" value="KAL3506280.1"/>
    <property type="molecule type" value="Genomic_DNA"/>
</dbReference>
<keyword evidence="2" id="KW-1185">Reference proteome</keyword>
<accession>A0ABD2YJC2</accession>
<dbReference type="AlphaFoldDB" id="A0ABD2YJC2"/>
<protein>
    <submittedName>
        <fullName evidence="1">Uncharacterized protein</fullName>
    </submittedName>
</protein>
<name>A0ABD2YJC2_9GENT</name>
<reference evidence="1 2" key="1">
    <citation type="submission" date="2024-11" db="EMBL/GenBank/DDBJ databases">
        <title>A near-complete genome assembly of Cinchona calisaya.</title>
        <authorList>
            <person name="Lian D.C."/>
            <person name="Zhao X.W."/>
            <person name="Wei L."/>
        </authorList>
    </citation>
    <scope>NUCLEOTIDE SEQUENCE [LARGE SCALE GENOMIC DNA]</scope>
    <source>
        <tissue evidence="1">Nenye</tissue>
    </source>
</reference>
<gene>
    <name evidence="1" type="ORF">ACH5RR_031662</name>
</gene>
<organism evidence="1 2">
    <name type="scientific">Cinchona calisaya</name>
    <dbReference type="NCBI Taxonomy" id="153742"/>
    <lineage>
        <taxon>Eukaryota</taxon>
        <taxon>Viridiplantae</taxon>
        <taxon>Streptophyta</taxon>
        <taxon>Embryophyta</taxon>
        <taxon>Tracheophyta</taxon>
        <taxon>Spermatophyta</taxon>
        <taxon>Magnoliopsida</taxon>
        <taxon>eudicotyledons</taxon>
        <taxon>Gunneridae</taxon>
        <taxon>Pentapetalae</taxon>
        <taxon>asterids</taxon>
        <taxon>lamiids</taxon>
        <taxon>Gentianales</taxon>
        <taxon>Rubiaceae</taxon>
        <taxon>Cinchonoideae</taxon>
        <taxon>Cinchoneae</taxon>
        <taxon>Cinchona</taxon>
    </lineage>
</organism>
<evidence type="ECO:0000313" key="2">
    <source>
        <dbReference type="Proteomes" id="UP001630127"/>
    </source>
</evidence>
<sequence length="113" mass="12379">MSFSVMEPNVNTFGGTGERKISEGEMEAKTTILQEMMIQSTHVYKAAFKVFNDIDAHQTMAHQNTCVSVAFGVLLLTATSFSSEVGQILRNFQGTVLDLFLSIVMTSCGNIFS</sequence>
<evidence type="ECO:0000313" key="1">
    <source>
        <dbReference type="EMBL" id="KAL3506280.1"/>
    </source>
</evidence>
<dbReference type="Proteomes" id="UP001630127">
    <property type="component" value="Unassembled WGS sequence"/>
</dbReference>